<accession>A0A6B4UE96</accession>
<name>A0A6B4UE96_CLOBO</name>
<gene>
    <name evidence="2" type="ORF">FCV25_09340</name>
</gene>
<reference evidence="2 3" key="1">
    <citation type="submission" date="2019-04" db="EMBL/GenBank/DDBJ databases">
        <title>Genome sequencing of Clostridium botulinum Groups I-IV and Clostridium butyricum.</title>
        <authorList>
            <person name="Brunt J."/>
            <person name="Van Vliet A.H.M."/>
            <person name="Stringer S.C."/>
            <person name="Carter A.T."/>
            <person name="Peck M.W."/>
        </authorList>
    </citation>
    <scope>NUCLEOTIDE SEQUENCE [LARGE SCALE GENOMIC DNA]</scope>
    <source>
        <strain evidence="2 3">IFR 18/054</strain>
    </source>
</reference>
<dbReference type="Pfam" id="PF14082">
    <property type="entry name" value="SduA_C"/>
    <property type="match status" value="1"/>
</dbReference>
<evidence type="ECO:0000313" key="3">
    <source>
        <dbReference type="Proteomes" id="UP000472521"/>
    </source>
</evidence>
<dbReference type="AlphaFoldDB" id="A0A6B4UE96"/>
<dbReference type="InterPro" id="IPR025359">
    <property type="entry name" value="SduA_C"/>
</dbReference>
<dbReference type="Proteomes" id="UP000472521">
    <property type="component" value="Unassembled WGS sequence"/>
</dbReference>
<organism evidence="2 3">
    <name type="scientific">Clostridium botulinum</name>
    <dbReference type="NCBI Taxonomy" id="1491"/>
    <lineage>
        <taxon>Bacteria</taxon>
        <taxon>Bacillati</taxon>
        <taxon>Bacillota</taxon>
        <taxon>Clostridia</taxon>
        <taxon>Eubacteriales</taxon>
        <taxon>Clostridiaceae</taxon>
        <taxon>Clostridium</taxon>
    </lineage>
</organism>
<comment type="caution">
    <text evidence="2">The sequence shown here is derived from an EMBL/GenBank/DDBJ whole genome shotgun (WGS) entry which is preliminary data.</text>
</comment>
<feature type="domain" description="Shedu protein SduA C-terminal" evidence="1">
    <location>
        <begin position="207"/>
        <end position="364"/>
    </location>
</feature>
<sequence>MIKLNIQGKKIELIHKKFKLYGQYSGNFKNHIYDDLYVFDNSDQEIDDLYETIKALLIKDIPNNVHFQIINIFSYRIENPLHRLPFPFTSMEYLKRNDEFYIIFESFVEDDGWQKKWEASYYFDNIKRQLKYFDGITMIELDKYRDVYEEKGKIIMKISNDIETLQDAFENSLIILNQLINRAEDSMLGLDGFIKLINIWRENNENNSESFWQKKFSEFSWVIAQCFSMPLMLFEEQAYVGGKNISNKKGNIVDYIYKNNLTGNLVLVEIKKPKISLLGKKYRNTYSISSELTGAINQLLNYKSNLQKNFHEFQADTDNELKSLNSRCLLIIGRLDKLDDSQRECFELFRSELKSVEIVTFDELFLKVETMFNIIKENQDI</sequence>
<proteinExistence type="predicted"/>
<evidence type="ECO:0000259" key="1">
    <source>
        <dbReference type="Pfam" id="PF14082"/>
    </source>
</evidence>
<protein>
    <submittedName>
        <fullName evidence="2">DUF4263 domain-containing protein</fullName>
    </submittedName>
</protein>
<dbReference type="EMBL" id="SWND01000005">
    <property type="protein sequence ID" value="NFF01971.1"/>
    <property type="molecule type" value="Genomic_DNA"/>
</dbReference>
<evidence type="ECO:0000313" key="2">
    <source>
        <dbReference type="EMBL" id="NFF01971.1"/>
    </source>
</evidence>